<evidence type="ECO:0000256" key="1">
    <source>
        <dbReference type="SAM" id="Phobius"/>
    </source>
</evidence>
<dbReference type="AlphaFoldDB" id="A0AAE1F6N2"/>
<feature type="transmembrane region" description="Helical" evidence="1">
    <location>
        <begin position="60"/>
        <end position="83"/>
    </location>
</feature>
<accession>A0AAE1F6N2</accession>
<reference evidence="2" key="1">
    <citation type="submission" date="2023-10" db="EMBL/GenBank/DDBJ databases">
        <title>Genome assemblies of two species of porcelain crab, Petrolisthes cinctipes and Petrolisthes manimaculis (Anomura: Porcellanidae).</title>
        <authorList>
            <person name="Angst P."/>
        </authorList>
    </citation>
    <scope>NUCLEOTIDE SEQUENCE</scope>
    <source>
        <strain evidence="2">PB745_01</strain>
        <tissue evidence="2">Gill</tissue>
    </source>
</reference>
<dbReference type="Proteomes" id="UP001286313">
    <property type="component" value="Unassembled WGS sequence"/>
</dbReference>
<evidence type="ECO:0000313" key="2">
    <source>
        <dbReference type="EMBL" id="KAK3868031.1"/>
    </source>
</evidence>
<proteinExistence type="predicted"/>
<keyword evidence="3" id="KW-1185">Reference proteome</keyword>
<protein>
    <submittedName>
        <fullName evidence="2">Uncharacterized protein</fullName>
    </submittedName>
</protein>
<organism evidence="2 3">
    <name type="scientific">Petrolisthes cinctipes</name>
    <name type="common">Flat porcelain crab</name>
    <dbReference type="NCBI Taxonomy" id="88211"/>
    <lineage>
        <taxon>Eukaryota</taxon>
        <taxon>Metazoa</taxon>
        <taxon>Ecdysozoa</taxon>
        <taxon>Arthropoda</taxon>
        <taxon>Crustacea</taxon>
        <taxon>Multicrustacea</taxon>
        <taxon>Malacostraca</taxon>
        <taxon>Eumalacostraca</taxon>
        <taxon>Eucarida</taxon>
        <taxon>Decapoda</taxon>
        <taxon>Pleocyemata</taxon>
        <taxon>Anomura</taxon>
        <taxon>Galatheoidea</taxon>
        <taxon>Porcellanidae</taxon>
        <taxon>Petrolisthes</taxon>
    </lineage>
</organism>
<keyword evidence="1" id="KW-1133">Transmembrane helix</keyword>
<sequence length="98" mass="11062">MAASLLFLRSHSLDTTRQGGQWSPTSTFIRRYLATQDYGWRHHVKKTPIFSDSPSVWFDIYIFSYTSSMGTVSMFLLSGAFLVHLHMGSSTGIHEVAT</sequence>
<evidence type="ECO:0000313" key="3">
    <source>
        <dbReference type="Proteomes" id="UP001286313"/>
    </source>
</evidence>
<keyword evidence="1" id="KW-0472">Membrane</keyword>
<name>A0AAE1F6N2_PETCI</name>
<dbReference type="EMBL" id="JAWQEG010003095">
    <property type="protein sequence ID" value="KAK3868031.1"/>
    <property type="molecule type" value="Genomic_DNA"/>
</dbReference>
<keyword evidence="1" id="KW-0812">Transmembrane</keyword>
<comment type="caution">
    <text evidence="2">The sequence shown here is derived from an EMBL/GenBank/DDBJ whole genome shotgun (WGS) entry which is preliminary data.</text>
</comment>
<gene>
    <name evidence="2" type="ORF">Pcinc_026577</name>
</gene>